<dbReference type="InterPro" id="IPR001736">
    <property type="entry name" value="PLipase_D/transphosphatidylase"/>
</dbReference>
<gene>
    <name evidence="7" type="ORF">HZZ13_02300</name>
</gene>
<sequence length="584" mass="64576">MSVLVAVPIRRASARAVIEKGRGWSALDELVLWALSREDQSASKLADDLGLPRRVVLVMILRMMRFRLVESTIIDGLPAFRTTDYGRAVVASGSEIPTAKQRATRNVAFVYDTISGTVYRRRDVQTKSDIMIQKLRENGVDVRDIRVRGTLPKTTPRENFSRIQKVLREDENLLFFDGDTFFERQNEFMMVIVDGDDMRGLPDTAPQALVAEIARVSKSSEKARPILVDSMIHDEDEGHGLLPPTPLRIEDDDVVFGGEEHRAIFRKIIGQATRRIFIHSTFLRADGFNAWSREFKDAVRKGAKIDIFWGSGTPDDPGEKTMKHATALAQQIAADQLLRDRVRIHLRSTGSHAKLLAADDGQENFLAVVGSCNWLYTNFNRFEMSVVLREPALVAQTLESLASLVSRPGMRAETAVELHTRASTLARRPPIGGPHLARFVFGSSHDAVLREASGSQPSRFLVASDKFGNSAFPGAIIPAEVAAATARTEPVVIYGSTTGQVSGIGAAGLTADVRQRGVRLLRISEGFHAKFLLWGDDDVVITSINWCSWTSPPHSPLGEIGVHIHRTGLARSLAHKLSLEWPQL</sequence>
<dbReference type="Gene3D" id="3.30.870.10">
    <property type="entry name" value="Endonuclease Chain A"/>
    <property type="match status" value="1"/>
</dbReference>
<comment type="function">
    <text evidence="1">Could be a virulence factor.</text>
</comment>
<evidence type="ECO:0000256" key="4">
    <source>
        <dbReference type="ARBA" id="ARBA00022525"/>
    </source>
</evidence>
<dbReference type="Pfam" id="PF13091">
    <property type="entry name" value="PLDc_2"/>
    <property type="match status" value="1"/>
</dbReference>
<organism evidence="7 8">
    <name type="scientific">Bradyrhizobium agreste</name>
    <dbReference type="NCBI Taxonomy" id="2751811"/>
    <lineage>
        <taxon>Bacteria</taxon>
        <taxon>Pseudomonadati</taxon>
        <taxon>Pseudomonadota</taxon>
        <taxon>Alphaproteobacteria</taxon>
        <taxon>Hyphomicrobiales</taxon>
        <taxon>Nitrobacteraceae</taxon>
        <taxon>Bradyrhizobium</taxon>
    </lineage>
</organism>
<feature type="domain" description="PLD phosphodiesterase" evidence="6">
    <location>
        <begin position="352"/>
        <end position="378"/>
    </location>
</feature>
<comment type="subcellular location">
    <subcellularLocation>
        <location evidence="2">Secreted</location>
    </subcellularLocation>
</comment>
<dbReference type="CDD" id="cd09133">
    <property type="entry name" value="PLDc_unchar5"/>
    <property type="match status" value="1"/>
</dbReference>
<evidence type="ECO:0000259" key="6">
    <source>
        <dbReference type="PROSITE" id="PS50035"/>
    </source>
</evidence>
<keyword evidence="8" id="KW-1185">Reference proteome</keyword>
<dbReference type="RefSeq" id="WP_197958019.1">
    <property type="nucleotide sequence ID" value="NZ_JACCHP010000001.1"/>
</dbReference>
<evidence type="ECO:0000313" key="8">
    <source>
        <dbReference type="Proteomes" id="UP000807370"/>
    </source>
</evidence>
<keyword evidence="4" id="KW-0964">Secreted</keyword>
<evidence type="ECO:0000256" key="3">
    <source>
        <dbReference type="ARBA" id="ARBA00018392"/>
    </source>
</evidence>
<proteinExistence type="predicted"/>
<dbReference type="SUPFAM" id="SSF56024">
    <property type="entry name" value="Phospholipase D/nuclease"/>
    <property type="match status" value="1"/>
</dbReference>
<evidence type="ECO:0000256" key="5">
    <source>
        <dbReference type="ARBA" id="ARBA00029594"/>
    </source>
</evidence>
<evidence type="ECO:0000256" key="2">
    <source>
        <dbReference type="ARBA" id="ARBA00004613"/>
    </source>
</evidence>
<protein>
    <recommendedName>
        <fullName evidence="3">Phospholipase D</fullName>
    </recommendedName>
    <alternativeName>
        <fullName evidence="5">Choline phosphatase</fullName>
    </alternativeName>
</protein>
<dbReference type="InterPro" id="IPR025202">
    <property type="entry name" value="PLD-like_dom"/>
</dbReference>
<dbReference type="EMBL" id="JACCHP010000001">
    <property type="protein sequence ID" value="MBH5396630.1"/>
    <property type="molecule type" value="Genomic_DNA"/>
</dbReference>
<comment type="caution">
    <text evidence="7">The sequence shown here is derived from an EMBL/GenBank/DDBJ whole genome shotgun (WGS) entry which is preliminary data.</text>
</comment>
<evidence type="ECO:0000313" key="7">
    <source>
        <dbReference type="EMBL" id="MBH5396630.1"/>
    </source>
</evidence>
<accession>A0ABS0PHG1</accession>
<name>A0ABS0PHG1_9BRAD</name>
<dbReference type="PROSITE" id="PS50035">
    <property type="entry name" value="PLD"/>
    <property type="match status" value="1"/>
</dbReference>
<dbReference type="Proteomes" id="UP000807370">
    <property type="component" value="Unassembled WGS sequence"/>
</dbReference>
<evidence type="ECO:0000256" key="1">
    <source>
        <dbReference type="ARBA" id="ARBA00003145"/>
    </source>
</evidence>
<reference evidence="7 8" key="1">
    <citation type="submission" date="2020-07" db="EMBL/GenBank/DDBJ databases">
        <title>Bradyrhizobium diversity isolated from nodules of indigenous legumes of Western Australia.</title>
        <authorList>
            <person name="Klepa M.S."/>
        </authorList>
    </citation>
    <scope>NUCLEOTIDE SEQUENCE [LARGE SCALE GENOMIC DNA]</scope>
    <source>
        <strain evidence="7 8">CNPSo 4010</strain>
    </source>
</reference>